<dbReference type="SUPFAM" id="SSF55811">
    <property type="entry name" value="Nudix"/>
    <property type="match status" value="1"/>
</dbReference>
<protein>
    <recommendedName>
        <fullName evidence="1">Nudix hydrolase domain-containing protein</fullName>
    </recommendedName>
</protein>
<dbReference type="Proteomes" id="UP000177061">
    <property type="component" value="Unassembled WGS sequence"/>
</dbReference>
<organism evidence="2 3">
    <name type="scientific">Candidatus Portnoybacteria bacterium RIFCSPHIGHO2_12_FULL_38_9</name>
    <dbReference type="NCBI Taxonomy" id="1801997"/>
    <lineage>
        <taxon>Bacteria</taxon>
        <taxon>Candidatus Portnoyibacteriota</taxon>
    </lineage>
</organism>
<dbReference type="Gene3D" id="3.90.79.10">
    <property type="entry name" value="Nucleoside Triphosphate Pyrophosphohydrolase"/>
    <property type="match status" value="1"/>
</dbReference>
<evidence type="ECO:0000313" key="2">
    <source>
        <dbReference type="EMBL" id="OGZ36495.1"/>
    </source>
</evidence>
<gene>
    <name evidence="2" type="ORF">A3J64_02625</name>
</gene>
<evidence type="ECO:0000259" key="1">
    <source>
        <dbReference type="PROSITE" id="PS51462"/>
    </source>
</evidence>
<name>A0A1G2FEK1_9BACT</name>
<comment type="caution">
    <text evidence="2">The sequence shown here is derived from an EMBL/GenBank/DDBJ whole genome shotgun (WGS) entry which is preliminary data.</text>
</comment>
<accession>A0A1G2FEK1</accession>
<reference evidence="2 3" key="1">
    <citation type="journal article" date="2016" name="Nat. Commun.">
        <title>Thousands of microbial genomes shed light on interconnected biogeochemical processes in an aquifer system.</title>
        <authorList>
            <person name="Anantharaman K."/>
            <person name="Brown C.T."/>
            <person name="Hug L.A."/>
            <person name="Sharon I."/>
            <person name="Castelle C.J."/>
            <person name="Probst A.J."/>
            <person name="Thomas B.C."/>
            <person name="Singh A."/>
            <person name="Wilkins M.J."/>
            <person name="Karaoz U."/>
            <person name="Brodie E.L."/>
            <person name="Williams K.H."/>
            <person name="Hubbard S.S."/>
            <person name="Banfield J.F."/>
        </authorList>
    </citation>
    <scope>NUCLEOTIDE SEQUENCE [LARGE SCALE GENOMIC DNA]</scope>
</reference>
<dbReference type="EMBL" id="MHNB01000025">
    <property type="protein sequence ID" value="OGZ36495.1"/>
    <property type="molecule type" value="Genomic_DNA"/>
</dbReference>
<dbReference type="InterPro" id="IPR015797">
    <property type="entry name" value="NUDIX_hydrolase-like_dom_sf"/>
</dbReference>
<dbReference type="STRING" id="1801997.A3J64_02625"/>
<dbReference type="InterPro" id="IPR000086">
    <property type="entry name" value="NUDIX_hydrolase_dom"/>
</dbReference>
<sequence>MKKIKFKPKPGQVDYSKMRWAPVINCVVKYRDKILIVQRSAKLNFYPNYWNGISGFLDDKRTLKEKVRDELKEEAGIDKKDIILIRLGKIFHQDELKYKKTWIVHPVLVKVKTDKIKLDWESRSHKWIKIKEAKNFNLLPGFDKVLKNLFNYAIQRAEK</sequence>
<dbReference type="AlphaFoldDB" id="A0A1G2FEK1"/>
<feature type="domain" description="Nudix hydrolase" evidence="1">
    <location>
        <begin position="18"/>
        <end position="151"/>
    </location>
</feature>
<dbReference type="PROSITE" id="PS51462">
    <property type="entry name" value="NUDIX"/>
    <property type="match status" value="1"/>
</dbReference>
<evidence type="ECO:0000313" key="3">
    <source>
        <dbReference type="Proteomes" id="UP000177061"/>
    </source>
</evidence>
<proteinExistence type="predicted"/>
<dbReference type="Pfam" id="PF00293">
    <property type="entry name" value="NUDIX"/>
    <property type="match status" value="1"/>
</dbReference>